<dbReference type="InterPro" id="IPR010323">
    <property type="entry name" value="DUF924"/>
</dbReference>
<dbReference type="Proteomes" id="UP000289708">
    <property type="component" value="Unassembled WGS sequence"/>
</dbReference>
<proteinExistence type="predicted"/>
<sequence length="182" mass="19866">MSTPPEALGVVAFWRAAGYDRWFTKSSAFDALVRLRLGGLHDAAAVGALDHWDETPLGACALLILLDQAPRNLFRGTRRAFASDARAVAIAAAAIARGLDLRVTNQMRRFFYLPFEHAEDAVLQRESVRLFAKLGDPNGLVYAELHADIIDRFGRFPHRNAVLGRDSSPAETAFLAEGGFAG</sequence>
<evidence type="ECO:0000313" key="1">
    <source>
        <dbReference type="EMBL" id="RXF75529.1"/>
    </source>
</evidence>
<name>A0A4Q0MQN0_9HYPH</name>
<dbReference type="AlphaFoldDB" id="A0A4Q0MQN0"/>
<protein>
    <submittedName>
        <fullName evidence="1">DUF924 family protein</fullName>
    </submittedName>
</protein>
<dbReference type="OrthoDB" id="7593450at2"/>
<dbReference type="RefSeq" id="WP_128775708.1">
    <property type="nucleotide sequence ID" value="NZ_RYFI01000001.1"/>
</dbReference>
<dbReference type="Pfam" id="PF06041">
    <property type="entry name" value="DUF924"/>
    <property type="match status" value="1"/>
</dbReference>
<reference evidence="1 2" key="1">
    <citation type="submission" date="2018-12" db="EMBL/GenBank/DDBJ databases">
        <title>bacterium Hansschlegelia zhihuaiae S113.</title>
        <authorList>
            <person name="He J."/>
        </authorList>
    </citation>
    <scope>NUCLEOTIDE SEQUENCE [LARGE SCALE GENOMIC DNA]</scope>
    <source>
        <strain evidence="1 2">S 113</strain>
    </source>
</reference>
<dbReference type="EMBL" id="RYFI01000001">
    <property type="protein sequence ID" value="RXF75529.1"/>
    <property type="molecule type" value="Genomic_DNA"/>
</dbReference>
<keyword evidence="2" id="KW-1185">Reference proteome</keyword>
<dbReference type="SUPFAM" id="SSF48452">
    <property type="entry name" value="TPR-like"/>
    <property type="match status" value="1"/>
</dbReference>
<accession>A0A4Q0MQN0</accession>
<gene>
    <name evidence="1" type="ORF">EK403_01350</name>
</gene>
<organism evidence="1 2">
    <name type="scientific">Hansschlegelia zhihuaiae</name>
    <dbReference type="NCBI Taxonomy" id="405005"/>
    <lineage>
        <taxon>Bacteria</taxon>
        <taxon>Pseudomonadati</taxon>
        <taxon>Pseudomonadota</taxon>
        <taxon>Alphaproteobacteria</taxon>
        <taxon>Hyphomicrobiales</taxon>
        <taxon>Methylopilaceae</taxon>
        <taxon>Hansschlegelia</taxon>
    </lineage>
</organism>
<dbReference type="Gene3D" id="1.20.58.320">
    <property type="entry name" value="TPR-like"/>
    <property type="match status" value="1"/>
</dbReference>
<evidence type="ECO:0000313" key="2">
    <source>
        <dbReference type="Proteomes" id="UP000289708"/>
    </source>
</evidence>
<dbReference type="Gene3D" id="1.25.40.10">
    <property type="entry name" value="Tetratricopeptide repeat domain"/>
    <property type="match status" value="1"/>
</dbReference>
<comment type="caution">
    <text evidence="1">The sequence shown here is derived from an EMBL/GenBank/DDBJ whole genome shotgun (WGS) entry which is preliminary data.</text>
</comment>
<dbReference type="InterPro" id="IPR011990">
    <property type="entry name" value="TPR-like_helical_dom_sf"/>
</dbReference>